<feature type="transmembrane region" description="Helical" evidence="9">
    <location>
        <begin position="32"/>
        <end position="54"/>
    </location>
</feature>
<name>A0ABN8M178_9CNID</name>
<evidence type="ECO:0000259" key="10">
    <source>
        <dbReference type="PROSITE" id="PS50262"/>
    </source>
</evidence>
<feature type="domain" description="G-protein coupled receptors family 1 profile" evidence="10">
    <location>
        <begin position="45"/>
        <end position="320"/>
    </location>
</feature>
<organism evidence="11 12">
    <name type="scientific">Porites evermanni</name>
    <dbReference type="NCBI Taxonomy" id="104178"/>
    <lineage>
        <taxon>Eukaryota</taxon>
        <taxon>Metazoa</taxon>
        <taxon>Cnidaria</taxon>
        <taxon>Anthozoa</taxon>
        <taxon>Hexacorallia</taxon>
        <taxon>Scleractinia</taxon>
        <taxon>Fungiina</taxon>
        <taxon>Poritidae</taxon>
        <taxon>Porites</taxon>
    </lineage>
</organism>
<sequence length="367" mass="42026">MDSESNGPSPSLEAKPTLPSENDSTFQMSLQMVVETIFIVFGVPSNILAIFYLWKKSNGSLSPAVPLLVNLAAADLLVLTVFMPFYLVYEAMEFHWPFGVLLCKGVFSLTHICMYASLATLATIAVERYLITFYNSIKQSLVRYLIIVIWVAAFILSIPQLVFLQTINVNSLDGIEEKEFLSSEMEAEDKLEEIYICDIVWSQPNFEKILQPIDAVLLYLVPLAFVFVIYVKIVLKLRAIDGKRLPPARRVFVKQRKCVIRKMIAVIAIFALCHLPIHVFHLLRVFFYQTWEVLVTEYPWLFSLCANLVLATHVINPFLYGSIHRCFICSMEFIKCLDCRLRFSSSASSFRSPLIRWSNTKQTFVKN</sequence>
<dbReference type="Proteomes" id="UP001159427">
    <property type="component" value="Unassembled WGS sequence"/>
</dbReference>
<dbReference type="EMBL" id="CALNXI010000175">
    <property type="protein sequence ID" value="CAH3021263.1"/>
    <property type="molecule type" value="Genomic_DNA"/>
</dbReference>
<evidence type="ECO:0000256" key="3">
    <source>
        <dbReference type="ARBA" id="ARBA00022989"/>
    </source>
</evidence>
<dbReference type="InterPro" id="IPR000276">
    <property type="entry name" value="GPCR_Rhodpsn"/>
</dbReference>
<keyword evidence="3 9" id="KW-1133">Transmembrane helix</keyword>
<dbReference type="SUPFAM" id="SSF81321">
    <property type="entry name" value="Family A G protein-coupled receptor-like"/>
    <property type="match status" value="1"/>
</dbReference>
<evidence type="ECO:0000256" key="2">
    <source>
        <dbReference type="ARBA" id="ARBA00022692"/>
    </source>
</evidence>
<evidence type="ECO:0000256" key="4">
    <source>
        <dbReference type="ARBA" id="ARBA00023040"/>
    </source>
</evidence>
<reference evidence="11 12" key="1">
    <citation type="submission" date="2022-05" db="EMBL/GenBank/DDBJ databases">
        <authorList>
            <consortium name="Genoscope - CEA"/>
            <person name="William W."/>
        </authorList>
    </citation>
    <scope>NUCLEOTIDE SEQUENCE [LARGE SCALE GENOMIC DNA]</scope>
</reference>
<feature type="transmembrane region" description="Helical" evidence="9">
    <location>
        <begin position="216"/>
        <end position="235"/>
    </location>
</feature>
<keyword evidence="6" id="KW-0675">Receptor</keyword>
<comment type="caution">
    <text evidence="11">The sequence shown here is derived from an EMBL/GenBank/DDBJ whole genome shotgun (WGS) entry which is preliminary data.</text>
</comment>
<dbReference type="PANTHER" id="PTHR45695:SF9">
    <property type="entry name" value="LEUCOKININ RECEPTOR"/>
    <property type="match status" value="1"/>
</dbReference>
<keyword evidence="2 9" id="KW-0812">Transmembrane</keyword>
<feature type="region of interest" description="Disordered" evidence="8">
    <location>
        <begin position="1"/>
        <end position="20"/>
    </location>
</feature>
<dbReference type="PROSITE" id="PS50262">
    <property type="entry name" value="G_PROTEIN_RECEP_F1_2"/>
    <property type="match status" value="1"/>
</dbReference>
<feature type="transmembrane region" description="Helical" evidence="9">
    <location>
        <begin position="300"/>
        <end position="321"/>
    </location>
</feature>
<proteinExistence type="predicted"/>
<evidence type="ECO:0000256" key="5">
    <source>
        <dbReference type="ARBA" id="ARBA00023136"/>
    </source>
</evidence>
<evidence type="ECO:0000256" key="8">
    <source>
        <dbReference type="SAM" id="MobiDB-lite"/>
    </source>
</evidence>
<evidence type="ECO:0000256" key="7">
    <source>
        <dbReference type="ARBA" id="ARBA00023224"/>
    </source>
</evidence>
<feature type="transmembrane region" description="Helical" evidence="9">
    <location>
        <begin position="109"/>
        <end position="130"/>
    </location>
</feature>
<feature type="transmembrane region" description="Helical" evidence="9">
    <location>
        <begin position="66"/>
        <end position="89"/>
    </location>
</feature>
<evidence type="ECO:0000256" key="6">
    <source>
        <dbReference type="ARBA" id="ARBA00023170"/>
    </source>
</evidence>
<keyword evidence="12" id="KW-1185">Reference proteome</keyword>
<feature type="transmembrane region" description="Helical" evidence="9">
    <location>
        <begin position="142"/>
        <end position="163"/>
    </location>
</feature>
<protein>
    <recommendedName>
        <fullName evidence="10">G-protein coupled receptors family 1 profile domain-containing protein</fullName>
    </recommendedName>
</protein>
<gene>
    <name evidence="11" type="ORF">PEVE_00010571</name>
</gene>
<dbReference type="Gene3D" id="1.20.1070.10">
    <property type="entry name" value="Rhodopsin 7-helix transmembrane proteins"/>
    <property type="match status" value="1"/>
</dbReference>
<comment type="subcellular location">
    <subcellularLocation>
        <location evidence="1">Membrane</location>
        <topology evidence="1">Multi-pass membrane protein</topology>
    </subcellularLocation>
</comment>
<dbReference type="CDD" id="cd00637">
    <property type="entry name" value="7tm_classA_rhodopsin-like"/>
    <property type="match status" value="1"/>
</dbReference>
<evidence type="ECO:0000313" key="12">
    <source>
        <dbReference type="Proteomes" id="UP001159427"/>
    </source>
</evidence>
<keyword evidence="4" id="KW-0297">G-protein coupled receptor</keyword>
<keyword evidence="5 9" id="KW-0472">Membrane</keyword>
<dbReference type="PANTHER" id="PTHR45695">
    <property type="entry name" value="LEUCOKININ RECEPTOR-RELATED"/>
    <property type="match status" value="1"/>
</dbReference>
<dbReference type="InterPro" id="IPR017452">
    <property type="entry name" value="GPCR_Rhodpsn_7TM"/>
</dbReference>
<feature type="transmembrane region" description="Helical" evidence="9">
    <location>
        <begin position="259"/>
        <end position="280"/>
    </location>
</feature>
<evidence type="ECO:0000313" key="11">
    <source>
        <dbReference type="EMBL" id="CAH3021263.1"/>
    </source>
</evidence>
<evidence type="ECO:0000256" key="9">
    <source>
        <dbReference type="SAM" id="Phobius"/>
    </source>
</evidence>
<accession>A0ABN8M178</accession>
<dbReference type="Pfam" id="PF00001">
    <property type="entry name" value="7tm_1"/>
    <property type="match status" value="1"/>
</dbReference>
<evidence type="ECO:0000256" key="1">
    <source>
        <dbReference type="ARBA" id="ARBA00004141"/>
    </source>
</evidence>
<dbReference type="PRINTS" id="PR00237">
    <property type="entry name" value="GPCRRHODOPSN"/>
</dbReference>
<keyword evidence="7" id="KW-0807">Transducer</keyword>